<name>A0A229NUX1_9BACL</name>
<dbReference type="RefSeq" id="WP_141136855.1">
    <property type="nucleotide sequence ID" value="NZ_NMUQ01000003.1"/>
</dbReference>
<dbReference type="Proteomes" id="UP000215145">
    <property type="component" value="Unassembled WGS sequence"/>
</dbReference>
<feature type="transmembrane region" description="Helical" evidence="1">
    <location>
        <begin position="107"/>
        <end position="128"/>
    </location>
</feature>
<comment type="caution">
    <text evidence="2">The sequence shown here is derived from an EMBL/GenBank/DDBJ whole genome shotgun (WGS) entry which is preliminary data.</text>
</comment>
<proteinExistence type="predicted"/>
<evidence type="ECO:0000313" key="2">
    <source>
        <dbReference type="EMBL" id="OXM13535.1"/>
    </source>
</evidence>
<dbReference type="OrthoDB" id="2678663at2"/>
<evidence type="ECO:0000313" key="3">
    <source>
        <dbReference type="Proteomes" id="UP000215145"/>
    </source>
</evidence>
<keyword evidence="1" id="KW-0812">Transmembrane</keyword>
<feature type="transmembrane region" description="Helical" evidence="1">
    <location>
        <begin position="172"/>
        <end position="195"/>
    </location>
</feature>
<keyword evidence="1" id="KW-0472">Membrane</keyword>
<dbReference type="EMBL" id="NMUQ01000003">
    <property type="protein sequence ID" value="OXM13535.1"/>
    <property type="molecule type" value="Genomic_DNA"/>
</dbReference>
<keyword evidence="1" id="KW-1133">Transmembrane helix</keyword>
<accession>A0A229NUX1</accession>
<organism evidence="2 3">
    <name type="scientific">Paenibacillus herberti</name>
    <dbReference type="NCBI Taxonomy" id="1619309"/>
    <lineage>
        <taxon>Bacteria</taxon>
        <taxon>Bacillati</taxon>
        <taxon>Bacillota</taxon>
        <taxon>Bacilli</taxon>
        <taxon>Bacillales</taxon>
        <taxon>Paenibacillaceae</taxon>
        <taxon>Paenibacillus</taxon>
    </lineage>
</organism>
<gene>
    <name evidence="2" type="ORF">CGZ75_21085</name>
</gene>
<protein>
    <recommendedName>
        <fullName evidence="4">ABC transporter permease</fullName>
    </recommendedName>
</protein>
<feature type="transmembrane region" description="Helical" evidence="1">
    <location>
        <begin position="140"/>
        <end position="160"/>
    </location>
</feature>
<evidence type="ECO:0000256" key="1">
    <source>
        <dbReference type="SAM" id="Phobius"/>
    </source>
</evidence>
<reference evidence="2 3" key="1">
    <citation type="submission" date="2017-07" db="EMBL/GenBank/DDBJ databases">
        <title>Paenibacillus herberti R33 genome sequencing and assembly.</title>
        <authorList>
            <person name="Su W."/>
        </authorList>
    </citation>
    <scope>NUCLEOTIDE SEQUENCE [LARGE SCALE GENOMIC DNA]</scope>
    <source>
        <strain evidence="2 3">R33</strain>
    </source>
</reference>
<feature type="transmembrane region" description="Helical" evidence="1">
    <location>
        <begin position="53"/>
        <end position="71"/>
    </location>
</feature>
<feature type="transmembrane region" description="Helical" evidence="1">
    <location>
        <begin position="207"/>
        <end position="228"/>
    </location>
</feature>
<keyword evidence="3" id="KW-1185">Reference proteome</keyword>
<sequence length="239" mass="27510">MSTWRGAKLLTRYEWAMAGYGVIFNLILILYFLLFMTPLFIELRDVKDSSHFNGWMPNFIMLALIPCFGFFMNRASFNSWRVDHMSHRLADLRRLPISYRQIAAGKLLTVVSLLIPSLVLILLLHYLLFLHQILTPLQMLNYSLFWLGYGVLGSCIYALFEIMMTGKQYTILCIIFVVVFLGTCFAMMQAQWSIVLWTLEFAESGNWLPSLLAIAAGIMTAAFIYKLMAKLLSRRSLMG</sequence>
<evidence type="ECO:0008006" key="4">
    <source>
        <dbReference type="Google" id="ProtNLM"/>
    </source>
</evidence>
<feature type="transmembrane region" description="Helical" evidence="1">
    <location>
        <begin position="20"/>
        <end position="41"/>
    </location>
</feature>
<dbReference type="AlphaFoldDB" id="A0A229NUX1"/>